<dbReference type="GeneID" id="108563554"/>
<gene>
    <name evidence="3" type="primary">LOC108563554</name>
</gene>
<accession>A0ABM1MT53</accession>
<sequence length="169" mass="19901">MHRPLCIFVLALFAVGTQSYVMSDYGDNELLDYVSNKEVYNPESSENEFYVSENSNRADRRHLSDYTLCNTMSRQIKFSELYDHDFEYYPPYFNNITCVPSYSALRNPFKDPIHDTDDNLCYNLKNGKHCETKMKTTHFFKRRRNSCWEKHTETIAIGCNCDISININP</sequence>
<reference evidence="3" key="1">
    <citation type="submission" date="2025-08" db="UniProtKB">
        <authorList>
            <consortium name="RefSeq"/>
        </authorList>
    </citation>
    <scope>IDENTIFICATION</scope>
    <source>
        <tissue evidence="3">Whole Larva</tissue>
    </source>
</reference>
<name>A0ABM1MT53_NICVS</name>
<keyword evidence="2" id="KW-1185">Reference proteome</keyword>
<feature type="chain" id="PRO_5046765842" evidence="1">
    <location>
        <begin position="20"/>
        <end position="169"/>
    </location>
</feature>
<organism evidence="2 3">
    <name type="scientific">Nicrophorus vespilloides</name>
    <name type="common">Boreal carrion beetle</name>
    <dbReference type="NCBI Taxonomy" id="110193"/>
    <lineage>
        <taxon>Eukaryota</taxon>
        <taxon>Metazoa</taxon>
        <taxon>Ecdysozoa</taxon>
        <taxon>Arthropoda</taxon>
        <taxon>Hexapoda</taxon>
        <taxon>Insecta</taxon>
        <taxon>Pterygota</taxon>
        <taxon>Neoptera</taxon>
        <taxon>Endopterygota</taxon>
        <taxon>Coleoptera</taxon>
        <taxon>Polyphaga</taxon>
        <taxon>Staphyliniformia</taxon>
        <taxon>Silphidae</taxon>
        <taxon>Nicrophorinae</taxon>
        <taxon>Nicrophorus</taxon>
    </lineage>
</organism>
<evidence type="ECO:0000313" key="3">
    <source>
        <dbReference type="RefSeq" id="XP_017777753.1"/>
    </source>
</evidence>
<feature type="signal peptide" evidence="1">
    <location>
        <begin position="1"/>
        <end position="19"/>
    </location>
</feature>
<evidence type="ECO:0000256" key="1">
    <source>
        <dbReference type="SAM" id="SignalP"/>
    </source>
</evidence>
<evidence type="ECO:0000313" key="2">
    <source>
        <dbReference type="Proteomes" id="UP000695000"/>
    </source>
</evidence>
<dbReference type="Proteomes" id="UP000695000">
    <property type="component" value="Unplaced"/>
</dbReference>
<keyword evidence="1" id="KW-0732">Signal</keyword>
<proteinExistence type="predicted"/>
<protein>
    <submittedName>
        <fullName evidence="3">Uncharacterized protein LOC108563554 isoform X1</fullName>
    </submittedName>
</protein>
<dbReference type="RefSeq" id="XP_017777753.1">
    <property type="nucleotide sequence ID" value="XM_017922264.1"/>
</dbReference>